<accession>A0A084TMX8</accession>
<dbReference type="eggNOG" id="COG2304">
    <property type="taxonomic scope" value="Bacteria"/>
</dbReference>
<name>A0A084TMX8_9FLAO</name>
<evidence type="ECO:0000313" key="1">
    <source>
        <dbReference type="EMBL" id="KFB02064.1"/>
    </source>
</evidence>
<evidence type="ECO:0000313" key="2">
    <source>
        <dbReference type="Proteomes" id="UP000028521"/>
    </source>
</evidence>
<dbReference type="EMBL" id="JPFK01000002">
    <property type="protein sequence ID" value="KFB02064.1"/>
    <property type="molecule type" value="Genomic_DNA"/>
</dbReference>
<comment type="caution">
    <text evidence="1">The sequence shown here is derived from an EMBL/GenBank/DDBJ whole genome shotgun (WGS) entry which is preliminary data.</text>
</comment>
<dbReference type="NCBIfam" id="TIGR04131">
    <property type="entry name" value="Bac_Flav_CTERM"/>
    <property type="match status" value="1"/>
</dbReference>
<reference evidence="1 2" key="1">
    <citation type="journal article" date="2014" name="Genome Announc.">
        <title>Draft Genome Sequence of the Algicidal Bacterium Mangrovimonas yunxiaonensis Strain LY01.</title>
        <authorList>
            <person name="Li Y."/>
            <person name="Zhu H."/>
            <person name="Li C."/>
            <person name="Zhang H."/>
            <person name="Chen Z."/>
            <person name="Zheng W."/>
            <person name="Xu H."/>
            <person name="Zheng T."/>
        </authorList>
    </citation>
    <scope>NUCLEOTIDE SEQUENCE [LARGE SCALE GENOMIC DNA]</scope>
    <source>
        <strain evidence="1 2">LY01</strain>
    </source>
</reference>
<proteinExistence type="predicted"/>
<dbReference type="Proteomes" id="UP000028521">
    <property type="component" value="Unassembled WGS sequence"/>
</dbReference>
<dbReference type="AlphaFoldDB" id="A0A084TMX8"/>
<keyword evidence="2" id="KW-1185">Reference proteome</keyword>
<protein>
    <recommendedName>
        <fullName evidence="3">Gliding motility-associated C-terminal domain-containing protein</fullName>
    </recommendedName>
</protein>
<feature type="non-terminal residue" evidence="1">
    <location>
        <position position="1"/>
    </location>
</feature>
<dbReference type="RefSeq" id="WP_036117545.1">
    <property type="nucleotide sequence ID" value="NZ_JPFK01000002.1"/>
</dbReference>
<organism evidence="1 2">
    <name type="scientific">Mangrovimonas yunxiaonensis</name>
    <dbReference type="NCBI Taxonomy" id="1197477"/>
    <lineage>
        <taxon>Bacteria</taxon>
        <taxon>Pseudomonadati</taxon>
        <taxon>Bacteroidota</taxon>
        <taxon>Flavobacteriia</taxon>
        <taxon>Flavobacteriales</taxon>
        <taxon>Flavobacteriaceae</taxon>
        <taxon>Mangrovimonas</taxon>
    </lineage>
</organism>
<gene>
    <name evidence="1" type="ORF">IA57_00010</name>
</gene>
<dbReference type="OrthoDB" id="1236981at2"/>
<reference evidence="2" key="2">
    <citation type="submission" date="2014-07" db="EMBL/GenBank/DDBJ databases">
        <title>Genome sequence of Mangrovimonas yunxiaonensis.</title>
        <authorList>
            <person name="Li Y."/>
            <person name="Zheng T."/>
        </authorList>
    </citation>
    <scope>NUCLEOTIDE SEQUENCE [LARGE SCALE GENOMIC DNA]</scope>
    <source>
        <strain evidence="2">LY01</strain>
    </source>
</reference>
<dbReference type="Pfam" id="PF13585">
    <property type="entry name" value="CHU_C"/>
    <property type="match status" value="1"/>
</dbReference>
<dbReference type="STRING" id="1197477.IA57_00010"/>
<dbReference type="InterPro" id="IPR026341">
    <property type="entry name" value="T9SS_type_B"/>
</dbReference>
<evidence type="ECO:0008006" key="3">
    <source>
        <dbReference type="Google" id="ProtNLM"/>
    </source>
</evidence>
<sequence length="637" mass="67874">ADGNCASESIITRTWTLVDACNNTTTAVQTISVVDTTAPTFTVPADITIECDQDSTDLTLTGDVTDEADNCATGLEATYSDSVADGNCASESIITRTWTLVDACNNTTTAVQTISVVDTTAPTFTVPADITIECDQDSTDLTLTGDVTDETDNCATGLEATYSDSVADGNCASESIITRTWTLVDACNNTTTAVQTISVVDTTAPTFTAPADITIECDQDSTDLTLTGDVTDEADNCATGLEATYSDSVADGNCASESIITRTWTLVDACNNTTTAVQTISVVDTTAPTFTAPADITIECDQDSTDLTLTGDVTDEADNCATGLEATYSDSVADGNCASESIITRTWTLVDACNNTTTAVQTISIVDSTAPEVTTDLSDISVNCDNIPEPTTLSFEDCSEVSVIDFSEATTFDGSNNNYDIVWTWTVADACGNENIFTQNVFVTVSETVLTITDSRCTDDGDIDLYDYVNATDDNADWNIVSGNITPSDIINGIFDPSLLDLGEYVFSYSVSDTFGCFTTTEVVLDINDDCVVLPIECSKEDITISKAITPNGDQWNEYFEILGAEDCGFTIDVMIFNRWGAKIFDAKNYQNNWNGSAHKAAIGTADKVPTGTYYYIVNLRNSGFEPITGHIYVGTK</sequence>